<evidence type="ECO:0000256" key="9">
    <source>
        <dbReference type="ARBA" id="ARBA00023180"/>
    </source>
</evidence>
<dbReference type="SMART" id="SM00282">
    <property type="entry name" value="LamG"/>
    <property type="match status" value="5"/>
</dbReference>
<dbReference type="InterPro" id="IPR013320">
    <property type="entry name" value="ConA-like_dom_sf"/>
</dbReference>
<feature type="disulfide bond" evidence="11">
    <location>
        <begin position="288"/>
        <end position="302"/>
    </location>
</feature>
<dbReference type="Pfam" id="PF00053">
    <property type="entry name" value="EGF_laminin"/>
    <property type="match status" value="1"/>
</dbReference>
<evidence type="ECO:0000256" key="10">
    <source>
        <dbReference type="ARBA" id="ARBA00023292"/>
    </source>
</evidence>
<keyword evidence="8 11" id="KW-1015">Disulfide bond</keyword>
<comment type="caution">
    <text evidence="11">Lacks conserved residue(s) required for the propagation of feature annotation.</text>
</comment>
<feature type="region of interest" description="Disordered" evidence="13">
    <location>
        <begin position="1350"/>
        <end position="1372"/>
    </location>
</feature>
<dbReference type="PANTHER" id="PTHR15036">
    <property type="entry name" value="PIKACHURIN-LIKE PROTEIN"/>
    <property type="match status" value="1"/>
</dbReference>
<feature type="domain" description="Laminin G" evidence="14">
    <location>
        <begin position="1118"/>
        <end position="1297"/>
    </location>
</feature>
<dbReference type="Pfam" id="PF02210">
    <property type="entry name" value="Laminin_G_2"/>
    <property type="match status" value="5"/>
</dbReference>
<feature type="domain" description="Laminin G" evidence="14">
    <location>
        <begin position="905"/>
        <end position="1106"/>
    </location>
</feature>
<evidence type="ECO:0000256" key="7">
    <source>
        <dbReference type="ARBA" id="ARBA00022889"/>
    </source>
</evidence>
<dbReference type="Proteomes" id="UP001145742">
    <property type="component" value="Unassembled WGS sequence"/>
</dbReference>
<feature type="compositionally biased region" description="Basic residues" evidence="13">
    <location>
        <begin position="1438"/>
        <end position="1453"/>
    </location>
</feature>
<evidence type="ECO:0000256" key="13">
    <source>
        <dbReference type="SAM" id="MobiDB-lite"/>
    </source>
</evidence>
<feature type="domain" description="Laminin G" evidence="14">
    <location>
        <begin position="1672"/>
        <end position="1867"/>
    </location>
</feature>
<dbReference type="InterPro" id="IPR002049">
    <property type="entry name" value="LE_dom"/>
</dbReference>
<gene>
    <name evidence="16" type="primary">LAMA4</name>
    <name evidence="16" type="ORF">WISP_59862</name>
</gene>
<dbReference type="PROSITE" id="PS50027">
    <property type="entry name" value="EGF_LAM_2"/>
    <property type="match status" value="1"/>
</dbReference>
<dbReference type="InterPro" id="IPR009254">
    <property type="entry name" value="Laminin_aI"/>
</dbReference>
<keyword evidence="17" id="KW-1185">Reference proteome</keyword>
<dbReference type="PROSITE" id="PS01248">
    <property type="entry name" value="EGF_LAM_1"/>
    <property type="match status" value="1"/>
</dbReference>
<dbReference type="CDD" id="cd00055">
    <property type="entry name" value="EGF_Lam"/>
    <property type="match status" value="1"/>
</dbReference>
<evidence type="ECO:0000256" key="6">
    <source>
        <dbReference type="ARBA" id="ARBA00022869"/>
    </source>
</evidence>
<keyword evidence="3" id="KW-0272">Extracellular matrix</keyword>
<evidence type="ECO:0000256" key="1">
    <source>
        <dbReference type="ARBA" id="ARBA00004302"/>
    </source>
</evidence>
<keyword evidence="12" id="KW-0175">Coiled coil</keyword>
<dbReference type="InterPro" id="IPR056863">
    <property type="entry name" value="LMN_ATRN_NET-like_EGF"/>
</dbReference>
<evidence type="ECO:0000256" key="8">
    <source>
        <dbReference type="ARBA" id="ARBA00023157"/>
    </source>
</evidence>
<evidence type="ECO:0000313" key="16">
    <source>
        <dbReference type="EMBL" id="KAJ7418266.1"/>
    </source>
</evidence>
<dbReference type="SMART" id="SM00180">
    <property type="entry name" value="EGF_Lam"/>
    <property type="match status" value="2"/>
</dbReference>
<keyword evidence="7" id="KW-0130">Cell adhesion</keyword>
<dbReference type="Pfam" id="PF06009">
    <property type="entry name" value="Laminin_II"/>
    <property type="match status" value="1"/>
</dbReference>
<dbReference type="InterPro" id="IPR001791">
    <property type="entry name" value="Laminin_G"/>
</dbReference>
<feature type="region of interest" description="Disordered" evidence="13">
    <location>
        <begin position="154"/>
        <end position="181"/>
    </location>
</feature>
<keyword evidence="2" id="KW-0964">Secreted</keyword>
<dbReference type="InterPro" id="IPR010307">
    <property type="entry name" value="Laminin_dom_II"/>
</dbReference>
<name>A0ABQ9DGW4_9PASS</name>
<dbReference type="Pfam" id="PF06008">
    <property type="entry name" value="Laminin_I"/>
    <property type="match status" value="1"/>
</dbReference>
<reference evidence="16" key="1">
    <citation type="submission" date="2019-10" db="EMBL/GenBank/DDBJ databases">
        <authorList>
            <person name="Soares A.E.R."/>
            <person name="Aleixo A."/>
            <person name="Schneider P."/>
            <person name="Miyaki C.Y."/>
            <person name="Schneider M.P."/>
            <person name="Mello C."/>
            <person name="Vasconcelos A.T.R."/>
        </authorList>
    </citation>
    <scope>NUCLEOTIDE SEQUENCE</scope>
    <source>
        <tissue evidence="16">Muscle</tissue>
    </source>
</reference>
<dbReference type="EMBL" id="WHWB01033682">
    <property type="protein sequence ID" value="KAJ7418266.1"/>
    <property type="molecule type" value="Genomic_DNA"/>
</dbReference>
<dbReference type="Gene3D" id="2.60.120.200">
    <property type="match status" value="5"/>
</dbReference>
<feature type="region of interest" description="Disordered" evidence="13">
    <location>
        <begin position="1438"/>
        <end position="1466"/>
    </location>
</feature>
<dbReference type="Gene3D" id="2.10.25.10">
    <property type="entry name" value="Laminin"/>
    <property type="match status" value="2"/>
</dbReference>
<evidence type="ECO:0000313" key="17">
    <source>
        <dbReference type="Proteomes" id="UP001145742"/>
    </source>
</evidence>
<dbReference type="CDD" id="cd00110">
    <property type="entry name" value="LamG"/>
    <property type="match status" value="5"/>
</dbReference>
<keyword evidence="5" id="KW-0677">Repeat</keyword>
<dbReference type="InterPro" id="IPR050372">
    <property type="entry name" value="Neurexin-related_CASP"/>
</dbReference>
<evidence type="ECO:0000256" key="5">
    <source>
        <dbReference type="ARBA" id="ARBA00022737"/>
    </source>
</evidence>
<evidence type="ECO:0000256" key="11">
    <source>
        <dbReference type="PROSITE-ProRule" id="PRU00460"/>
    </source>
</evidence>
<evidence type="ECO:0000256" key="2">
    <source>
        <dbReference type="ARBA" id="ARBA00022525"/>
    </source>
</evidence>
<dbReference type="Pfam" id="PF24973">
    <property type="entry name" value="EGF_LMN_ATRN"/>
    <property type="match status" value="1"/>
</dbReference>
<comment type="subcellular location">
    <subcellularLocation>
        <location evidence="1">Secreted</location>
        <location evidence="1">Extracellular space</location>
        <location evidence="1">Extracellular matrix</location>
        <location evidence="1">Basement membrane</location>
    </subcellularLocation>
</comment>
<evidence type="ECO:0000259" key="15">
    <source>
        <dbReference type="PROSITE" id="PS50027"/>
    </source>
</evidence>
<feature type="coiled-coil region" evidence="12">
    <location>
        <begin position="403"/>
        <end position="529"/>
    </location>
</feature>
<dbReference type="PANTHER" id="PTHR15036:SF47">
    <property type="entry name" value="LAMININ SUBUNIT ALPHA-4"/>
    <property type="match status" value="1"/>
</dbReference>
<keyword evidence="4" id="KW-0732">Signal</keyword>
<dbReference type="PROSITE" id="PS50025">
    <property type="entry name" value="LAM_G_DOMAIN"/>
    <property type="match status" value="4"/>
</dbReference>
<evidence type="ECO:0000256" key="4">
    <source>
        <dbReference type="ARBA" id="ARBA00022729"/>
    </source>
</evidence>
<dbReference type="SUPFAM" id="SSF49899">
    <property type="entry name" value="Concanavalin A-like lectins/glucanases"/>
    <property type="match status" value="5"/>
</dbReference>
<protein>
    <submittedName>
        <fullName evidence="16">Laminin subunit alpha-4</fullName>
    </submittedName>
</protein>
<evidence type="ECO:0000259" key="14">
    <source>
        <dbReference type="PROSITE" id="PS50025"/>
    </source>
</evidence>
<proteinExistence type="predicted"/>
<keyword evidence="10 11" id="KW-0424">Laminin EGF-like domain</keyword>
<feature type="disulfide bond" evidence="11">
    <location>
        <begin position="276"/>
        <end position="285"/>
    </location>
</feature>
<feature type="domain" description="Laminin G" evidence="14">
    <location>
        <begin position="1494"/>
        <end position="1665"/>
    </location>
</feature>
<sequence>MAKDTSHWIRLLKALSNPKKLKLLPYQIPMADMMPVTIEEQHFSVFFCLGSESKLNNVQVEDAKKDFILPTQENALLATVMVMQTDALMDLESVCHSAAWQPPAVKEKHEKVEIRHQGKTMFNSKTLTAILFHMHKAPAYGMIVPLVSSDNDAKGKPPIGELGKRERAGQTSASDDFGHQRASGAERIYEDCQRNTTGQHCEQCPDGFIGDVVRGVPTFCQPCPCPLPAHSKCAPGYYGNPLLIGSTCKKCDCNGNSDPNLIFEDCDEVTGQCRNCLHNTSGFKCERCAPGYYGDAKFAKNCTACNCGGRMCDSQTGECLADSPEASTDTDCPTISCDKCIWDLTDDIRLSVLAIDESKSTLLSISTGLAAQKRLNDLNLTTTHLQEEMSKKKNHAVLWTIQVDDVSDEMNDLLREAATLDEQGNEASSKGLLLQKETMETNNRATQLVQQLNNMRDNIEEISSKSKYYAIQQQQELSHEEVAQKLRVAEEMLKEIKHRKPFTNQRQLADEEENAAEKLLQQAEAFHEKYNDTRSLVSDVLEQLSEQDVKLSDLEGALNQALDYVIQAEDINKENQASLQRHEKQHERVKKQIDEVNSILLSATTVLEGPQKVNSDLSEVIKNASGFYAEIDGAKKELQEKIANLSLFDDDLVEKAMHHAHNLRRIADELDGNLYGVDSNGLVQRAINASNVYENIAGYIEEANKAALLALNTTNRVKDAAVGIDTQVIYHKGHDYTIADTSWQVNGTFARMNALRNQLIRAIAKMQSAESGARERLEQAKQNTAEAVSATTTVTEATTPMDENMRLWSQNLQDFQHSSVAYNNAVDSAGDAGNWWASSERVDSLGRKKCLEGYSQVKKFSEVLPEVLDKLHRVEQKAPANNISSSIQRIRELIAQTRSVASKVQVSMMFGGQSAVEVNPKINVEELKSFTSMSLYIKLQKDNPQLAASPDRFILYLGNKNAKHYIGLAIKNDNLVYIYNLGGQDVEIPLDAKPVSTWPSYFSIIKIERIGRHGKMFLTVPSLSSTDEEKFIKKGEVLGPGSLLKLEPENAVFYVGGVPPGFKLPPSLNLPGFIGCLELATLNNDVISLYNFKHVYNIDTTTSPPCARDKLAFTQSRAVSYFFDGSGYALARNIERRGRFSQVTRFDIEVRTPTDNGLILLMINGSMFFSLEMHNGFLYLRYDFGFSNGPVLLEDSMRKAQINDAKFHEISIIYHNSKKMILVVDRRHIKSVDNERTAMPFTDIYIGGAPAEILHSSISSHLAGSTGFRGCMKGFQFQKKDFNLLEEPGTLGISYGCPEDSLSDILSISMDRGAVVLNASGTKIQSPDRNYNDGKTHFIITSVSPERYELTVDDKKQSKKNPAKDRAGKSPDSIKKFYFGGSPLRTQQANFTGCISNAYFTRLDEEVEVEDFQKYSEKVQTSLYGCPVESPPVALLHKKGKNSSKAKGNHNKKVQREKDKISQPSTGLKKLYEVNMQRDPQCHLPMTPKATKHAYQFGGTANSRQEFDHIPKDFSQRAQFSISLKTHSSHGMIFYVSDQKETNFMALFVAHGRLVFMFNAGHQKIRIKSQEKYNDGLWHDVIFTRGKNIGRLIIDGLRVLEESFGGNSNTWQVTEPLYIGGVAPGKAVKNIQINSVYSFSGCLSNLQLNGRSITSASQTFSVTPCFEGPSEAGTYFSSEGGYVVLDESFSLGLKFEVVFEIRPRSSSGILLHGHSVNGEYLNMHMRNGQVTVKLNNGIRDFSTSVTLKQSLCDGRWHRIAVIRDANVVQLDVDSEVNHVVGPLNPKAIDHREPVFIGGVPESLLTTSLTTRNSFIGCIRNFMIDEKPRNNSFDRLQWASLTLDTLAQEFSSSWDPITDSPVVSRVQCWVGYGYTVIVSRNILKLDICMAI</sequence>
<keyword evidence="6" id="KW-0084">Basement membrane</keyword>
<comment type="caution">
    <text evidence="16">The sequence shown here is derived from an EMBL/GenBank/DDBJ whole genome shotgun (WGS) entry which is preliminary data.</text>
</comment>
<feature type="domain" description="Laminin EGF-like" evidence="15">
    <location>
        <begin position="251"/>
        <end position="304"/>
    </location>
</feature>
<evidence type="ECO:0000256" key="3">
    <source>
        <dbReference type="ARBA" id="ARBA00022530"/>
    </source>
</evidence>
<feature type="coiled-coil region" evidence="12">
    <location>
        <begin position="572"/>
        <end position="599"/>
    </location>
</feature>
<accession>A0ABQ9DGW4</accession>
<organism evidence="16 17">
    <name type="scientific">Willisornis vidua</name>
    <name type="common">Xingu scale-backed antbird</name>
    <dbReference type="NCBI Taxonomy" id="1566151"/>
    <lineage>
        <taxon>Eukaryota</taxon>
        <taxon>Metazoa</taxon>
        <taxon>Chordata</taxon>
        <taxon>Craniata</taxon>
        <taxon>Vertebrata</taxon>
        <taxon>Euteleostomi</taxon>
        <taxon>Archelosauria</taxon>
        <taxon>Archosauria</taxon>
        <taxon>Dinosauria</taxon>
        <taxon>Saurischia</taxon>
        <taxon>Theropoda</taxon>
        <taxon>Coelurosauria</taxon>
        <taxon>Aves</taxon>
        <taxon>Neognathae</taxon>
        <taxon>Neoaves</taxon>
        <taxon>Telluraves</taxon>
        <taxon>Australaves</taxon>
        <taxon>Passeriformes</taxon>
        <taxon>Thamnophilidae</taxon>
        <taxon>Willisornis</taxon>
    </lineage>
</organism>
<dbReference type="SUPFAM" id="SSF57196">
    <property type="entry name" value="EGF/Laminin"/>
    <property type="match status" value="2"/>
</dbReference>
<evidence type="ECO:0000256" key="12">
    <source>
        <dbReference type="SAM" id="Coils"/>
    </source>
</evidence>
<keyword evidence="9" id="KW-0325">Glycoprotein</keyword>